<organism evidence="6 7">
    <name type="scientific">Vairimorpha ceranae</name>
    <dbReference type="NCBI Taxonomy" id="40302"/>
    <lineage>
        <taxon>Eukaryota</taxon>
        <taxon>Fungi</taxon>
        <taxon>Fungi incertae sedis</taxon>
        <taxon>Microsporidia</taxon>
        <taxon>Nosematidae</taxon>
        <taxon>Vairimorpha</taxon>
    </lineage>
</organism>
<proteinExistence type="inferred from homology"/>
<dbReference type="VEuPathDB" id="MicrosporidiaDB:AAJ76_500009922"/>
<dbReference type="OrthoDB" id="341924at2759"/>
<comment type="caution">
    <text evidence="6">The sequence shown here is derived from an EMBL/GenBank/DDBJ whole genome shotgun (WGS) entry which is preliminary data.</text>
</comment>
<keyword evidence="3" id="KW-0805">Transcription regulation</keyword>
<dbReference type="GO" id="GO:0003713">
    <property type="term" value="F:transcription coactivator activity"/>
    <property type="evidence" value="ECO:0007669"/>
    <property type="project" value="TreeGrafter"/>
</dbReference>
<dbReference type="AlphaFoldDB" id="A0A0F9WNX3"/>
<dbReference type="RefSeq" id="XP_024330440.1">
    <property type="nucleotide sequence ID" value="XM_024475803.1"/>
</dbReference>
<dbReference type="Pfam" id="PF02291">
    <property type="entry name" value="TFIID-31kDa"/>
    <property type="match status" value="1"/>
</dbReference>
<comment type="subcellular location">
    <subcellularLocation>
        <location evidence="1">Nucleus</location>
    </subcellularLocation>
</comment>
<evidence type="ECO:0000256" key="5">
    <source>
        <dbReference type="ARBA" id="ARBA00023242"/>
    </source>
</evidence>
<evidence type="ECO:0000256" key="3">
    <source>
        <dbReference type="ARBA" id="ARBA00023015"/>
    </source>
</evidence>
<evidence type="ECO:0000313" key="6">
    <source>
        <dbReference type="EMBL" id="KKO74698.1"/>
    </source>
</evidence>
<keyword evidence="6" id="KW-0396">Initiation factor</keyword>
<comment type="similarity">
    <text evidence="2">Belongs to the TAF9 family.</text>
</comment>
<dbReference type="PANTHER" id="PTHR48068">
    <property type="entry name" value="TAF9 RNA POLYMERASE II, TATA BOX-BINDING PROTEIN (TBP)-ASSOCIATED FACTOR"/>
    <property type="match status" value="1"/>
</dbReference>
<keyword evidence="6" id="KW-0648">Protein biosynthesis</keyword>
<protein>
    <submittedName>
        <fullName evidence="6">Transcription initiation factor tfiid subunit taf9</fullName>
    </submittedName>
</protein>
<gene>
    <name evidence="6" type="ORF">AAJ76_500009922</name>
</gene>
<dbReference type="GO" id="GO:0016251">
    <property type="term" value="F:RNA polymerase II general transcription initiation factor activity"/>
    <property type="evidence" value="ECO:0007669"/>
    <property type="project" value="TreeGrafter"/>
</dbReference>
<dbReference type="GO" id="GO:0051123">
    <property type="term" value="P:RNA polymerase II preinitiation complex assembly"/>
    <property type="evidence" value="ECO:0007669"/>
    <property type="project" value="TreeGrafter"/>
</dbReference>
<accession>A0A0F9WNX3</accession>
<dbReference type="InterPro" id="IPR003162">
    <property type="entry name" value="TFIID-31"/>
</dbReference>
<keyword evidence="5" id="KW-0539">Nucleus</keyword>
<dbReference type="GO" id="GO:0005669">
    <property type="term" value="C:transcription factor TFIID complex"/>
    <property type="evidence" value="ECO:0007669"/>
    <property type="project" value="TreeGrafter"/>
</dbReference>
<dbReference type="GO" id="GO:0000124">
    <property type="term" value="C:SAGA complex"/>
    <property type="evidence" value="ECO:0007669"/>
    <property type="project" value="TreeGrafter"/>
</dbReference>
<dbReference type="CDD" id="cd07979">
    <property type="entry name" value="HFD_TAF9"/>
    <property type="match status" value="1"/>
</dbReference>
<reference evidence="6 7" key="1">
    <citation type="journal article" date="2015" name="Environ. Microbiol.">
        <title>Genome analyses suggest the presence of polyploidy and recent human-driven expansions in eight global populations of the honeybee pathogen Nosema ceranae.</title>
        <authorList>
            <person name="Pelin A."/>
            <person name="Selman M."/>
            <person name="Aris-Brosou S."/>
            <person name="Farinelli L."/>
            <person name="Corradi N."/>
        </authorList>
    </citation>
    <scope>NUCLEOTIDE SEQUENCE [LARGE SCALE GENOMIC DNA]</scope>
    <source>
        <strain evidence="6 7">PA08 1199</strain>
    </source>
</reference>
<keyword evidence="4" id="KW-0804">Transcription</keyword>
<dbReference type="VEuPathDB" id="MicrosporidiaDB:G9O61_00g014270"/>
<keyword evidence="7" id="KW-1185">Reference proteome</keyword>
<evidence type="ECO:0000313" key="7">
    <source>
        <dbReference type="Proteomes" id="UP000034350"/>
    </source>
</evidence>
<evidence type="ECO:0000256" key="4">
    <source>
        <dbReference type="ARBA" id="ARBA00023163"/>
    </source>
</evidence>
<dbReference type="SUPFAM" id="SSF47113">
    <property type="entry name" value="Histone-fold"/>
    <property type="match status" value="1"/>
</dbReference>
<evidence type="ECO:0000256" key="1">
    <source>
        <dbReference type="ARBA" id="ARBA00004123"/>
    </source>
</evidence>
<dbReference type="Proteomes" id="UP000034350">
    <property type="component" value="Unassembled WGS sequence"/>
</dbReference>
<dbReference type="EMBL" id="JPQZ01000050">
    <property type="protein sequence ID" value="KKO74698.1"/>
    <property type="molecule type" value="Genomic_DNA"/>
</dbReference>
<dbReference type="InterPro" id="IPR009072">
    <property type="entry name" value="Histone-fold"/>
</dbReference>
<dbReference type="PANTHER" id="PTHR48068:SF4">
    <property type="entry name" value="TATA-BOX BINDING PROTEIN ASSOCIATED FACTOR 9"/>
    <property type="match status" value="1"/>
</dbReference>
<sequence>MGSNENLAPRDAKVISIILRSLGIEECEPKVIVQLLEFAYKYATDVVKDARLYSEHCGRSSISVSDVKLALQTKVGKHFVPPPPRHYLMEIANTVNSKPLSTSDSSENLIKVPNKDYFLSGYDYKE</sequence>
<dbReference type="InterPro" id="IPR051431">
    <property type="entry name" value="TFIID_subunit_9"/>
</dbReference>
<evidence type="ECO:0000256" key="2">
    <source>
        <dbReference type="ARBA" id="ARBA00007646"/>
    </source>
</evidence>
<dbReference type="Gene3D" id="1.10.20.10">
    <property type="entry name" value="Histone, subunit A"/>
    <property type="match status" value="1"/>
</dbReference>
<dbReference type="GO" id="GO:0046982">
    <property type="term" value="F:protein heterodimerization activity"/>
    <property type="evidence" value="ECO:0007669"/>
    <property type="project" value="InterPro"/>
</dbReference>
<dbReference type="GeneID" id="36320750"/>
<dbReference type="GO" id="GO:0003743">
    <property type="term" value="F:translation initiation factor activity"/>
    <property type="evidence" value="ECO:0007669"/>
    <property type="project" value="UniProtKB-KW"/>
</dbReference>
<name>A0A0F9WNX3_9MICR</name>